<dbReference type="AlphaFoldDB" id="A0A5E4D0C0"/>
<sequence length="288" mass="30182">MHPIPVRQCSAVAQNDRPWVCRAIASPPSAHLVFLLGATLQDVHALRLGDPAAAPGRTRDQGDFATRAAQPPASQTSVAAVATLPCPPLEPRRLWRDIVPSGVYVPLAVEAHAYKDNSAITSALDAFTAPRDLLHVTGSLCSVLTATAAAPGRTRDQGDFATRAAQPPASQTSVAAVPTLPCPPLEPRRLWRDIVPSGVYVPLAVEAHTYKDNSAITSALDAFTAPRDLLHVTGSLCSVLTATGGLWFPDATLAAVCCTSVRSTALGRRSPTQSSALLPPLPMSPSCQ</sequence>
<evidence type="ECO:0000313" key="2">
    <source>
        <dbReference type="EMBL" id="VTJ86711.1"/>
    </source>
</evidence>
<feature type="region of interest" description="Disordered" evidence="1">
    <location>
        <begin position="269"/>
        <end position="288"/>
    </location>
</feature>
<reference evidence="2" key="1">
    <citation type="submission" date="2019-04" db="EMBL/GenBank/DDBJ databases">
        <authorList>
            <person name="Alioto T."/>
            <person name="Alioto T."/>
        </authorList>
    </citation>
    <scope>NUCLEOTIDE SEQUENCE [LARGE SCALE GENOMIC DNA]</scope>
</reference>
<protein>
    <submittedName>
        <fullName evidence="2">Uncharacterized protein</fullName>
    </submittedName>
</protein>
<accession>A0A5E4D0C0</accession>
<name>A0A5E4D0C0_MARMO</name>
<organism evidence="2 3">
    <name type="scientific">Marmota monax</name>
    <name type="common">Woodchuck</name>
    <dbReference type="NCBI Taxonomy" id="9995"/>
    <lineage>
        <taxon>Eukaryota</taxon>
        <taxon>Metazoa</taxon>
        <taxon>Chordata</taxon>
        <taxon>Craniata</taxon>
        <taxon>Vertebrata</taxon>
        <taxon>Euteleostomi</taxon>
        <taxon>Mammalia</taxon>
        <taxon>Eutheria</taxon>
        <taxon>Euarchontoglires</taxon>
        <taxon>Glires</taxon>
        <taxon>Rodentia</taxon>
        <taxon>Sciuromorpha</taxon>
        <taxon>Sciuridae</taxon>
        <taxon>Xerinae</taxon>
        <taxon>Marmotini</taxon>
        <taxon>Marmota</taxon>
    </lineage>
</organism>
<feature type="compositionally biased region" description="Pro residues" evidence="1">
    <location>
        <begin position="279"/>
        <end position="288"/>
    </location>
</feature>
<evidence type="ECO:0000256" key="1">
    <source>
        <dbReference type="SAM" id="MobiDB-lite"/>
    </source>
</evidence>
<dbReference type="EMBL" id="CABDUW010002414">
    <property type="protein sequence ID" value="VTJ86711.1"/>
    <property type="molecule type" value="Genomic_DNA"/>
</dbReference>
<evidence type="ECO:0000313" key="3">
    <source>
        <dbReference type="Proteomes" id="UP000335636"/>
    </source>
</evidence>
<proteinExistence type="predicted"/>
<keyword evidence="3" id="KW-1185">Reference proteome</keyword>
<dbReference type="Proteomes" id="UP000335636">
    <property type="component" value="Unassembled WGS sequence"/>
</dbReference>
<gene>
    <name evidence="2" type="ORF">MONAX_5E011188</name>
</gene>
<comment type="caution">
    <text evidence="2">The sequence shown here is derived from an EMBL/GenBank/DDBJ whole genome shotgun (WGS) entry which is preliminary data.</text>
</comment>